<dbReference type="InterPro" id="IPR036526">
    <property type="entry name" value="C-N_Hydrolase_sf"/>
</dbReference>
<dbReference type="EMBL" id="AMCI01007530">
    <property type="protein sequence ID" value="EJW92455.1"/>
    <property type="molecule type" value="Genomic_DNA"/>
</dbReference>
<name>J9BY05_9ZZZZ</name>
<dbReference type="GO" id="GO:0005739">
    <property type="term" value="C:mitochondrion"/>
    <property type="evidence" value="ECO:0007669"/>
    <property type="project" value="TreeGrafter"/>
</dbReference>
<dbReference type="GO" id="GO:0006107">
    <property type="term" value="P:oxaloacetate metabolic process"/>
    <property type="evidence" value="ECO:0007669"/>
    <property type="project" value="TreeGrafter"/>
</dbReference>
<dbReference type="PANTHER" id="PTHR23088:SF30">
    <property type="entry name" value="OMEGA-AMIDASE NIT2"/>
    <property type="match status" value="1"/>
</dbReference>
<organism evidence="2">
    <name type="scientific">gut metagenome</name>
    <dbReference type="NCBI Taxonomy" id="749906"/>
    <lineage>
        <taxon>unclassified sequences</taxon>
        <taxon>metagenomes</taxon>
        <taxon>organismal metagenomes</taxon>
    </lineage>
</organism>
<feature type="non-terminal residue" evidence="2">
    <location>
        <position position="1"/>
    </location>
</feature>
<comment type="caution">
    <text evidence="2">The sequence shown here is derived from an EMBL/GenBank/DDBJ whole genome shotgun (WGS) entry which is preliminary data.</text>
</comment>
<protein>
    <submittedName>
        <fullName evidence="2">Amidohydrolase</fullName>
    </submittedName>
</protein>
<sequence length="138" mass="15812">VFTPGNQFKTFLTPWGRIGILICFENRFPEAARAIAKDCFMIIAPCGFNDKVGPIHWNALFQTRAMENQVFYLAANPAKETYATYTSYGHSLVVGPNGKILDQLDENPGLLTIEIDPKQVDQIRKRTPYWNLRRKDLY</sequence>
<dbReference type="GO" id="GO:0006528">
    <property type="term" value="P:asparagine metabolic process"/>
    <property type="evidence" value="ECO:0007669"/>
    <property type="project" value="TreeGrafter"/>
</dbReference>
<evidence type="ECO:0000259" key="1">
    <source>
        <dbReference type="PROSITE" id="PS50263"/>
    </source>
</evidence>
<evidence type="ECO:0000313" key="2">
    <source>
        <dbReference type="EMBL" id="EJW92455.1"/>
    </source>
</evidence>
<dbReference type="Pfam" id="PF00795">
    <property type="entry name" value="CN_hydrolase"/>
    <property type="match status" value="1"/>
</dbReference>
<reference evidence="2" key="1">
    <citation type="journal article" date="2012" name="PLoS ONE">
        <title>Gene sets for utilization of primary and secondary nutrition supplies in the distal gut of endangered iberian lynx.</title>
        <authorList>
            <person name="Alcaide M."/>
            <person name="Messina E."/>
            <person name="Richter M."/>
            <person name="Bargiela R."/>
            <person name="Peplies J."/>
            <person name="Huws S.A."/>
            <person name="Newbold C.J."/>
            <person name="Golyshin P.N."/>
            <person name="Simon M.A."/>
            <person name="Lopez G."/>
            <person name="Yakimov M.M."/>
            <person name="Ferrer M."/>
        </authorList>
    </citation>
    <scope>NUCLEOTIDE SEQUENCE</scope>
</reference>
<accession>J9BY05</accession>
<gene>
    <name evidence="2" type="ORF">EVA_19438</name>
</gene>
<dbReference type="GO" id="GO:0006541">
    <property type="term" value="P:glutamine metabolic process"/>
    <property type="evidence" value="ECO:0007669"/>
    <property type="project" value="TreeGrafter"/>
</dbReference>
<dbReference type="AlphaFoldDB" id="J9BY05"/>
<dbReference type="SUPFAM" id="SSF56317">
    <property type="entry name" value="Carbon-nitrogen hydrolase"/>
    <property type="match status" value="1"/>
</dbReference>
<dbReference type="Gene3D" id="3.60.110.10">
    <property type="entry name" value="Carbon-nitrogen hydrolase"/>
    <property type="match status" value="1"/>
</dbReference>
<feature type="domain" description="CN hydrolase" evidence="1">
    <location>
        <begin position="1"/>
        <end position="117"/>
    </location>
</feature>
<proteinExistence type="predicted"/>
<dbReference type="GO" id="GO:0050152">
    <property type="term" value="F:omega-amidase activity"/>
    <property type="evidence" value="ECO:0007669"/>
    <property type="project" value="TreeGrafter"/>
</dbReference>
<dbReference type="InterPro" id="IPR003010">
    <property type="entry name" value="C-N_Hydrolase"/>
</dbReference>
<dbReference type="PANTHER" id="PTHR23088">
    <property type="entry name" value="NITRILASE-RELATED"/>
    <property type="match status" value="1"/>
</dbReference>
<keyword evidence="2" id="KW-0378">Hydrolase</keyword>
<dbReference type="PROSITE" id="PS50263">
    <property type="entry name" value="CN_HYDROLASE"/>
    <property type="match status" value="1"/>
</dbReference>